<evidence type="ECO:0000313" key="5">
    <source>
        <dbReference type="Proteomes" id="UP000292447"/>
    </source>
</evidence>
<feature type="domain" description="CUE" evidence="3">
    <location>
        <begin position="323"/>
        <end position="367"/>
    </location>
</feature>
<dbReference type="STRING" id="2163413.A0A4P6XKP3"/>
<dbReference type="SMART" id="SM00546">
    <property type="entry name" value="CUE"/>
    <property type="match status" value="1"/>
</dbReference>
<protein>
    <submittedName>
        <fullName evidence="4">CUE domain-containing protein</fullName>
    </submittedName>
</protein>
<dbReference type="EMBL" id="CP034457">
    <property type="protein sequence ID" value="QBM87075.1"/>
    <property type="molecule type" value="Genomic_DNA"/>
</dbReference>
<feature type="compositionally biased region" description="Basic residues" evidence="2">
    <location>
        <begin position="605"/>
        <end position="619"/>
    </location>
</feature>
<name>A0A4P6XKP3_9ASCO</name>
<dbReference type="PROSITE" id="PS51140">
    <property type="entry name" value="CUE"/>
    <property type="match status" value="1"/>
</dbReference>
<evidence type="ECO:0000256" key="1">
    <source>
        <dbReference type="ARBA" id="ARBA00022786"/>
    </source>
</evidence>
<dbReference type="Pfam" id="PF02845">
    <property type="entry name" value="CUE"/>
    <property type="match status" value="1"/>
</dbReference>
<dbReference type="InterPro" id="IPR003892">
    <property type="entry name" value="CUE"/>
</dbReference>
<evidence type="ECO:0000256" key="2">
    <source>
        <dbReference type="SAM" id="MobiDB-lite"/>
    </source>
</evidence>
<proteinExistence type="predicted"/>
<accession>A0A4P6XKP3</accession>
<feature type="region of interest" description="Disordered" evidence="2">
    <location>
        <begin position="560"/>
        <end position="628"/>
    </location>
</feature>
<gene>
    <name evidence="4" type="primary">MPUL0B02730</name>
    <name evidence="4" type="ORF">METSCH_B02730</name>
</gene>
<dbReference type="AlphaFoldDB" id="A0A4P6XKP3"/>
<dbReference type="InterPro" id="IPR041808">
    <property type="entry name" value="Cue3_CUE"/>
</dbReference>
<feature type="compositionally biased region" description="Polar residues" evidence="2">
    <location>
        <begin position="579"/>
        <end position="590"/>
    </location>
</feature>
<feature type="compositionally biased region" description="Basic and acidic residues" evidence="2">
    <location>
        <begin position="591"/>
        <end position="604"/>
    </location>
</feature>
<dbReference type="Proteomes" id="UP000292447">
    <property type="component" value="Chromosome II"/>
</dbReference>
<reference evidence="5" key="1">
    <citation type="submission" date="2019-03" db="EMBL/GenBank/DDBJ databases">
        <title>Snf2 controls pulcherriminic acid biosynthesis and connects pigmentation and antifungal activity of the yeast Metschnikowia pulcherrima.</title>
        <authorList>
            <person name="Gore-Lloyd D."/>
            <person name="Sumann I."/>
            <person name="Brachmann A.O."/>
            <person name="Schneeberger K."/>
            <person name="Ortiz-Merino R.A."/>
            <person name="Moreno-Beltran M."/>
            <person name="Schlaefli M."/>
            <person name="Kirner P."/>
            <person name="Santos Kron A."/>
            <person name="Wolfe K.H."/>
            <person name="Piel J."/>
            <person name="Ahrens C.H."/>
            <person name="Henk D."/>
            <person name="Freimoser F.M."/>
        </authorList>
    </citation>
    <scope>NUCLEOTIDE SEQUENCE [LARGE SCALE GENOMIC DNA]</scope>
    <source>
        <strain evidence="5">APC 1.2</strain>
    </source>
</reference>
<evidence type="ECO:0000259" key="3">
    <source>
        <dbReference type="PROSITE" id="PS51140"/>
    </source>
</evidence>
<sequence length="628" mass="70534">MESLVYIPIPHYPPFTLRSSLIDKDPVIWAHLLEGYIKLCAVLLTGEVKLDVKSQQQFQLFLKVFLAETSEEKTKIFSLGAINPDIKSNTATLRAYVFQIICDYGVVKLGLSGESLWNFVMIYVEKNATLVRAILAGTHKSKFNDNKKSGKISLVPVLRKHLISSIAEGKMQTVHLQTLSMLLGQHMATPSSKTVHVTSAGKAHKHGKTLAKDKYKLSSTGALQFAEIFVNEDWIEELELMYAGGKSVNAATIKNWMVISVLSLSVSKLAKVVSTIGIHGADTMVLAPLMSVIILSNEYKQLNPGLEERLPFLRNITFEKQTVANADIDFLLEMFPNLTQAKAAKLLLRYENNIDKTTNALLEDLSLIDESSDGESVNGEGMSSVTVSGTELERGINRFKLSNNETTERFEKLILKASALDIKKTTLSAALRLLYDSDEDERDDTYDDQEHTSGSAFTDDKKPKATDKNVLYDDEEEFSTGRQARAPVVPEFDANEVLLFGYLKTGGDALFEKGNRKTAQRKDMKLKTGWTDEQIEGWSRMLKRSSKRFRLLEEHYVFHNSNRRKPQEKESTVKELDSTKTSTTPHNQKTPMDKNAQKRNETNKAKKANHSRKSGHSKKIRSELMGMQ</sequence>
<keyword evidence="5" id="KW-1185">Reference proteome</keyword>
<feature type="region of interest" description="Disordered" evidence="2">
    <location>
        <begin position="440"/>
        <end position="466"/>
    </location>
</feature>
<feature type="compositionally biased region" description="Basic and acidic residues" evidence="2">
    <location>
        <begin position="565"/>
        <end position="578"/>
    </location>
</feature>
<evidence type="ECO:0000313" key="4">
    <source>
        <dbReference type="EMBL" id="QBM87075.1"/>
    </source>
</evidence>
<organism evidence="4 5">
    <name type="scientific">Metschnikowia aff. pulcherrima</name>
    <dbReference type="NCBI Taxonomy" id="2163413"/>
    <lineage>
        <taxon>Eukaryota</taxon>
        <taxon>Fungi</taxon>
        <taxon>Dikarya</taxon>
        <taxon>Ascomycota</taxon>
        <taxon>Saccharomycotina</taxon>
        <taxon>Pichiomycetes</taxon>
        <taxon>Metschnikowiaceae</taxon>
        <taxon>Metschnikowia</taxon>
    </lineage>
</organism>
<keyword evidence="1" id="KW-0833">Ubl conjugation pathway</keyword>
<dbReference type="CDD" id="cd14373">
    <property type="entry name" value="CUE_Cue3p_like"/>
    <property type="match status" value="1"/>
</dbReference>
<dbReference type="GO" id="GO:0043130">
    <property type="term" value="F:ubiquitin binding"/>
    <property type="evidence" value="ECO:0007669"/>
    <property type="project" value="InterPro"/>
</dbReference>